<dbReference type="EMBL" id="NGJY01000002">
    <property type="protein sequence ID" value="RSU03045.1"/>
    <property type="molecule type" value="Genomic_DNA"/>
</dbReference>
<accession>A0A430A7I0</accession>
<keyword evidence="2" id="KW-1185">Reference proteome</keyword>
<protein>
    <submittedName>
        <fullName evidence="1">Uncharacterized protein</fullName>
    </submittedName>
</protein>
<organism evidence="1 2">
    <name type="scientific">Vagococcus fessus</name>
    <dbReference type="NCBI Taxonomy" id="120370"/>
    <lineage>
        <taxon>Bacteria</taxon>
        <taxon>Bacillati</taxon>
        <taxon>Bacillota</taxon>
        <taxon>Bacilli</taxon>
        <taxon>Lactobacillales</taxon>
        <taxon>Enterococcaceae</taxon>
        <taxon>Vagococcus</taxon>
    </lineage>
</organism>
<evidence type="ECO:0000313" key="1">
    <source>
        <dbReference type="EMBL" id="RSU03045.1"/>
    </source>
</evidence>
<evidence type="ECO:0000313" key="2">
    <source>
        <dbReference type="Proteomes" id="UP000287101"/>
    </source>
</evidence>
<dbReference type="RefSeq" id="WP_148112186.1">
    <property type="nucleotide sequence ID" value="NZ_NGJY01000002.1"/>
</dbReference>
<name>A0A430A7I0_9ENTE</name>
<proteinExistence type="predicted"/>
<dbReference type="AlphaFoldDB" id="A0A430A7I0"/>
<gene>
    <name evidence="1" type="ORF">CBF31_04835</name>
</gene>
<comment type="caution">
    <text evidence="1">The sequence shown here is derived from an EMBL/GenBank/DDBJ whole genome shotgun (WGS) entry which is preliminary data.</text>
</comment>
<reference evidence="1 2" key="1">
    <citation type="submission" date="2017-05" db="EMBL/GenBank/DDBJ databases">
        <title>Vagococcus spp. assemblies.</title>
        <authorList>
            <person name="Gulvik C.A."/>
        </authorList>
    </citation>
    <scope>NUCLEOTIDE SEQUENCE [LARGE SCALE GENOMIC DNA]</scope>
    <source>
        <strain evidence="1 2">CCUG 41755</strain>
    </source>
</reference>
<dbReference type="Proteomes" id="UP000287101">
    <property type="component" value="Unassembled WGS sequence"/>
</dbReference>
<sequence length="196" mass="21997">MEEMGFISIFGNSKYINICTDSLVYGEGNQKIEDHSKILRLDDTHAMTYTGSASDMDKVKDYASEQLKAVSSYDDWLKVMTDFVAEMPYETASEKVMVCLIGKMPNGLRMSSFSNNSEDQLDDLKLTDKGLNYMLLADFEDESGEVVGQLSKSIKTYTDKSMKSRDVMLAQKELAQFVAATKPEHANANLQTLTFK</sequence>